<dbReference type="CDD" id="cd00077">
    <property type="entry name" value="HDc"/>
    <property type="match status" value="1"/>
</dbReference>
<reference evidence="2 3" key="1">
    <citation type="submission" date="2016-10" db="EMBL/GenBank/DDBJ databases">
        <authorList>
            <person name="de Groot N.N."/>
        </authorList>
    </citation>
    <scope>NUCLEOTIDE SEQUENCE [LARGE SCALE GENOMIC DNA]</scope>
    <source>
        <strain evidence="2 3">ATCC BAA-466</strain>
    </source>
</reference>
<dbReference type="RefSeq" id="WP_090289754.1">
    <property type="nucleotide sequence ID" value="NZ_FNCK01000004.1"/>
</dbReference>
<feature type="domain" description="HD" evidence="1">
    <location>
        <begin position="66"/>
        <end position="191"/>
    </location>
</feature>
<name>A0A1G7SKV8_9LACT</name>
<dbReference type="Pfam" id="PF19276">
    <property type="entry name" value="HD_assoc_2"/>
    <property type="match status" value="1"/>
</dbReference>
<dbReference type="PANTHER" id="PTHR11373">
    <property type="entry name" value="DEOXYNUCLEOSIDE TRIPHOSPHATE TRIPHOSPHOHYDROLASE"/>
    <property type="match status" value="1"/>
</dbReference>
<accession>A0A1G7SKV8</accession>
<sequence length="467" mass="55218">MSEFQNIVARQKLEREKVFRDPVHDYIHIRDRIIIDLIDTREFQRLRRIKQLGTSSYTFHGAEHSRFNHSLGVYEITRRIISQFDRNYRSKEEGDGLWNNEERMVAICAALLHDIGHGPFSHTFESIFNTDHEALTQLIITSKETEVNQVLRRLGEDFPEKVASVINKTYPNQQVVQLISSQIDADRMDYLRRDAFYAGVSYGEFDLTRISRVIRPFNQRIVFDFSGMHAVEDYIMSRYQMYMQVYFHPVSRGMEQVLKGLLARAKDCYLGREHCQNIKAPIHLLEPFLNNNWTLGDYLKLDDHIMNAYFIQWSDEEDPILADLAYRFINRKPFKSIITNDEEREELRTAIFNELSESGFNPNYYINEDSSFDLPYDYYRPYHSSQKVQIDLVTKTNQVVELSQVSSLVHSLTGQVRGDHRIFFPKEIIADLYTIPQEKLTERQKKILDAYTNERHDVTHNIQERLF</sequence>
<dbReference type="EMBL" id="FNCK01000004">
    <property type="protein sequence ID" value="SDG23695.1"/>
    <property type="molecule type" value="Genomic_DNA"/>
</dbReference>
<dbReference type="FunFam" id="1.10.3210.10:FF:000014">
    <property type="entry name" value="HD domain-containing protein"/>
    <property type="match status" value="1"/>
</dbReference>
<gene>
    <name evidence="2" type="ORF">SAMN05421791_10463</name>
</gene>
<dbReference type="Gene3D" id="1.10.3210.10">
    <property type="entry name" value="Hypothetical protein af1432"/>
    <property type="match status" value="1"/>
</dbReference>
<evidence type="ECO:0000259" key="1">
    <source>
        <dbReference type="PROSITE" id="PS51831"/>
    </source>
</evidence>
<dbReference type="STRING" id="120956.SAMN05421791_10463"/>
<proteinExistence type="predicted"/>
<evidence type="ECO:0000313" key="2">
    <source>
        <dbReference type="EMBL" id="SDG23695.1"/>
    </source>
</evidence>
<dbReference type="InterPro" id="IPR045509">
    <property type="entry name" value="HD_assoc_2"/>
</dbReference>
<organism evidence="2 3">
    <name type="scientific">Facklamia miroungae</name>
    <dbReference type="NCBI Taxonomy" id="120956"/>
    <lineage>
        <taxon>Bacteria</taxon>
        <taxon>Bacillati</taxon>
        <taxon>Bacillota</taxon>
        <taxon>Bacilli</taxon>
        <taxon>Lactobacillales</taxon>
        <taxon>Aerococcaceae</taxon>
        <taxon>Facklamia</taxon>
    </lineage>
</organism>
<dbReference type="Proteomes" id="UP000199708">
    <property type="component" value="Unassembled WGS sequence"/>
</dbReference>
<dbReference type="SUPFAM" id="SSF109604">
    <property type="entry name" value="HD-domain/PDEase-like"/>
    <property type="match status" value="1"/>
</dbReference>
<dbReference type="OrthoDB" id="9803619at2"/>
<dbReference type="SMART" id="SM00471">
    <property type="entry name" value="HDc"/>
    <property type="match status" value="1"/>
</dbReference>
<evidence type="ECO:0000313" key="3">
    <source>
        <dbReference type="Proteomes" id="UP000199708"/>
    </source>
</evidence>
<dbReference type="GO" id="GO:0008832">
    <property type="term" value="F:dGTPase activity"/>
    <property type="evidence" value="ECO:0007669"/>
    <property type="project" value="TreeGrafter"/>
</dbReference>
<dbReference type="InterPro" id="IPR050135">
    <property type="entry name" value="dGTPase-like"/>
</dbReference>
<dbReference type="PROSITE" id="PS51831">
    <property type="entry name" value="HD"/>
    <property type="match status" value="1"/>
</dbReference>
<keyword evidence="3" id="KW-1185">Reference proteome</keyword>
<dbReference type="GO" id="GO:0006203">
    <property type="term" value="P:dGTP catabolic process"/>
    <property type="evidence" value="ECO:0007669"/>
    <property type="project" value="TreeGrafter"/>
</dbReference>
<dbReference type="PANTHER" id="PTHR11373:SF4">
    <property type="entry name" value="DEOXYNUCLEOSIDE TRIPHOSPHATE TRIPHOSPHOHYDROLASE SAMHD1"/>
    <property type="match status" value="1"/>
</dbReference>
<protein>
    <recommendedName>
        <fullName evidence="1">HD domain-containing protein</fullName>
    </recommendedName>
</protein>
<dbReference type="AlphaFoldDB" id="A0A1G7SKV8"/>
<dbReference type="InterPro" id="IPR003607">
    <property type="entry name" value="HD/PDEase_dom"/>
</dbReference>
<dbReference type="Pfam" id="PF01966">
    <property type="entry name" value="HD"/>
    <property type="match status" value="1"/>
</dbReference>
<dbReference type="InterPro" id="IPR006674">
    <property type="entry name" value="HD_domain"/>
</dbReference>